<keyword evidence="9" id="KW-1185">Reference proteome</keyword>
<dbReference type="PANTHER" id="PTHR30065:SF1">
    <property type="entry name" value="SURFACE PRESENTATION OF ANTIGENS PROTEIN SPAR"/>
    <property type="match status" value="1"/>
</dbReference>
<evidence type="ECO:0000313" key="8">
    <source>
        <dbReference type="EMBL" id="GAB47663.1"/>
    </source>
</evidence>
<dbReference type="AlphaFoldDB" id="H5UPK5"/>
<dbReference type="EMBL" id="BAFE01000022">
    <property type="protein sequence ID" value="GAB47663.1"/>
    <property type="molecule type" value="Genomic_DNA"/>
</dbReference>
<comment type="similarity">
    <text evidence="2">Belongs to the FliR/MopE/SpaR family.</text>
</comment>
<accession>H5UPK5</accession>
<keyword evidence="3" id="KW-1003">Cell membrane</keyword>
<gene>
    <name evidence="8" type="primary">fliR</name>
    <name evidence="8" type="ORF">MOPEL_023_00030</name>
</gene>
<dbReference type="PANTHER" id="PTHR30065">
    <property type="entry name" value="FLAGELLAR BIOSYNTHETIC PROTEIN FLIR"/>
    <property type="match status" value="1"/>
</dbReference>
<comment type="subcellular location">
    <subcellularLocation>
        <location evidence="1">Cell membrane</location>
        <topology evidence="1">Multi-pass membrane protein</topology>
    </subcellularLocation>
</comment>
<dbReference type="STRING" id="1089455.MOPEL_023_00030"/>
<sequence>MSKVEVSFALDGLLALLFVHLRVVAFLLVAPPFNSSSIPMRIRSMIAFAVALPVFPRYIGQAQVANSADLVSAVTWQIFAGLALGFVVHILFAAVQAAGNLVDMFSMFAMASMLDPMSNTQSAVFGRIYSLIATTLMFASGGHLLLMRGLLQTFDVVPAGPNDLGALANVLSRDLDILVMSALQIGGPILAVLFLTDLALGLVSRAVPSLNIFQLAFPVKTILVVSLAALAVAMMPGSLEVVTETIVRQFSELARAIGG</sequence>
<keyword evidence="8" id="KW-0966">Cell projection</keyword>
<dbReference type="OrthoDB" id="9807748at2"/>
<feature type="transmembrane region" description="Helical" evidence="7">
    <location>
        <begin position="123"/>
        <end position="146"/>
    </location>
</feature>
<keyword evidence="8" id="KW-0282">Flagellum</keyword>
<evidence type="ECO:0000256" key="6">
    <source>
        <dbReference type="ARBA" id="ARBA00023136"/>
    </source>
</evidence>
<dbReference type="Proteomes" id="UP000004367">
    <property type="component" value="Unassembled WGS sequence"/>
</dbReference>
<dbReference type="GO" id="GO:0006605">
    <property type="term" value="P:protein targeting"/>
    <property type="evidence" value="ECO:0007669"/>
    <property type="project" value="InterPro"/>
</dbReference>
<feature type="transmembrane region" description="Helical" evidence="7">
    <location>
        <begin position="79"/>
        <end position="102"/>
    </location>
</feature>
<evidence type="ECO:0000256" key="3">
    <source>
        <dbReference type="ARBA" id="ARBA00022475"/>
    </source>
</evidence>
<evidence type="ECO:0000256" key="7">
    <source>
        <dbReference type="SAM" id="Phobius"/>
    </source>
</evidence>
<evidence type="ECO:0000313" key="9">
    <source>
        <dbReference type="Proteomes" id="UP000004367"/>
    </source>
</evidence>
<feature type="transmembrane region" description="Helical" evidence="7">
    <location>
        <begin position="177"/>
        <end position="203"/>
    </location>
</feature>
<keyword evidence="8" id="KW-0969">Cilium</keyword>
<dbReference type="Pfam" id="PF01311">
    <property type="entry name" value="Bac_export_1"/>
    <property type="match status" value="1"/>
</dbReference>
<comment type="caution">
    <text evidence="8">The sequence shown here is derived from an EMBL/GenBank/DDBJ whole genome shotgun (WGS) entry which is preliminary data.</text>
</comment>
<reference evidence="8 9" key="1">
    <citation type="submission" date="2012-02" db="EMBL/GenBank/DDBJ databases">
        <title>Whole genome shotgun sequence of Mobilicoccus pelagius NBRC 104925.</title>
        <authorList>
            <person name="Yoshida Y."/>
            <person name="Hosoyama A."/>
            <person name="Tsuchikane K."/>
            <person name="Katsumata H."/>
            <person name="Yamazaki S."/>
            <person name="Fujita N."/>
        </authorList>
    </citation>
    <scope>NUCLEOTIDE SEQUENCE [LARGE SCALE GENOMIC DNA]</scope>
    <source>
        <strain evidence="8 9">NBRC 104925</strain>
    </source>
</reference>
<evidence type="ECO:0000256" key="4">
    <source>
        <dbReference type="ARBA" id="ARBA00022692"/>
    </source>
</evidence>
<dbReference type="InterPro" id="IPR002010">
    <property type="entry name" value="T3SS_IM_R"/>
</dbReference>
<dbReference type="GO" id="GO:0005886">
    <property type="term" value="C:plasma membrane"/>
    <property type="evidence" value="ECO:0007669"/>
    <property type="project" value="UniProtKB-SubCell"/>
</dbReference>
<proteinExistence type="inferred from homology"/>
<dbReference type="PRINTS" id="PR00953">
    <property type="entry name" value="TYPE3IMRPROT"/>
</dbReference>
<evidence type="ECO:0000256" key="2">
    <source>
        <dbReference type="ARBA" id="ARBA00009772"/>
    </source>
</evidence>
<organism evidence="8 9">
    <name type="scientific">Mobilicoccus pelagius NBRC 104925</name>
    <dbReference type="NCBI Taxonomy" id="1089455"/>
    <lineage>
        <taxon>Bacteria</taxon>
        <taxon>Bacillati</taxon>
        <taxon>Actinomycetota</taxon>
        <taxon>Actinomycetes</taxon>
        <taxon>Micrococcales</taxon>
        <taxon>Dermatophilaceae</taxon>
        <taxon>Mobilicoccus</taxon>
    </lineage>
</organism>
<keyword evidence="5 7" id="KW-1133">Transmembrane helix</keyword>
<name>H5UPK5_9MICO</name>
<dbReference type="eggNOG" id="COG1684">
    <property type="taxonomic scope" value="Bacteria"/>
</dbReference>
<feature type="transmembrane region" description="Helical" evidence="7">
    <location>
        <begin position="12"/>
        <end position="30"/>
    </location>
</feature>
<evidence type="ECO:0000256" key="5">
    <source>
        <dbReference type="ARBA" id="ARBA00022989"/>
    </source>
</evidence>
<keyword evidence="6 7" id="KW-0472">Membrane</keyword>
<evidence type="ECO:0000256" key="1">
    <source>
        <dbReference type="ARBA" id="ARBA00004651"/>
    </source>
</evidence>
<protein>
    <submittedName>
        <fullName evidence="8">Flagellar biosynthetic protein FliR</fullName>
    </submittedName>
</protein>
<feature type="transmembrane region" description="Helical" evidence="7">
    <location>
        <begin position="215"/>
        <end position="235"/>
    </location>
</feature>
<keyword evidence="4 7" id="KW-0812">Transmembrane</keyword>